<dbReference type="EMBL" id="QFQP01000007">
    <property type="protein sequence ID" value="PZR14472.1"/>
    <property type="molecule type" value="Genomic_DNA"/>
</dbReference>
<dbReference type="Proteomes" id="UP000249061">
    <property type="component" value="Unassembled WGS sequence"/>
</dbReference>
<evidence type="ECO:0000313" key="3">
    <source>
        <dbReference type="EMBL" id="PZR14472.1"/>
    </source>
</evidence>
<evidence type="ECO:0000313" key="4">
    <source>
        <dbReference type="Proteomes" id="UP000249061"/>
    </source>
</evidence>
<accession>A0A2W5TI49</accession>
<dbReference type="InterPro" id="IPR013229">
    <property type="entry name" value="PEGA"/>
</dbReference>
<feature type="domain" description="PEGA" evidence="2">
    <location>
        <begin position="56"/>
        <end position="119"/>
    </location>
</feature>
<sequence length="238" mass="24840">MASTLRSWRPTVTRSGGDCVITNAQTRGRSTPTMRLHAVAVCIISWAAAAQEVAPGKLLIRTSADEAVITIDGETRGLAPRTETLAPGVHTIVAETKDAPPVSQTVSLTSGETRTLTLSFIPPARARPFPTVGTVMVATGGLIIAGGLLLRGPAEEAARKTSAAFQRGGGWDEFAQRLEHDGLVAETWSWLLLGLGVTTVVSGVVVGVLEHFGTPESGPKLVLAPTRGGAWVGGVFTW</sequence>
<dbReference type="AlphaFoldDB" id="A0A2W5TI49"/>
<evidence type="ECO:0000259" key="2">
    <source>
        <dbReference type="Pfam" id="PF08308"/>
    </source>
</evidence>
<organism evidence="3 4">
    <name type="scientific">Archangium gephyra</name>
    <dbReference type="NCBI Taxonomy" id="48"/>
    <lineage>
        <taxon>Bacteria</taxon>
        <taxon>Pseudomonadati</taxon>
        <taxon>Myxococcota</taxon>
        <taxon>Myxococcia</taxon>
        <taxon>Myxococcales</taxon>
        <taxon>Cystobacterineae</taxon>
        <taxon>Archangiaceae</taxon>
        <taxon>Archangium</taxon>
    </lineage>
</organism>
<feature type="transmembrane region" description="Helical" evidence="1">
    <location>
        <begin position="129"/>
        <end position="150"/>
    </location>
</feature>
<dbReference type="Pfam" id="PF08308">
    <property type="entry name" value="PEGA"/>
    <property type="match status" value="1"/>
</dbReference>
<keyword evidence="1" id="KW-1133">Transmembrane helix</keyword>
<reference evidence="3 4" key="1">
    <citation type="submission" date="2017-08" db="EMBL/GenBank/DDBJ databases">
        <title>Infants hospitalized years apart are colonized by the same room-sourced microbial strains.</title>
        <authorList>
            <person name="Brooks B."/>
            <person name="Olm M.R."/>
            <person name="Firek B.A."/>
            <person name="Baker R."/>
            <person name="Thomas B.C."/>
            <person name="Morowitz M.J."/>
            <person name="Banfield J.F."/>
        </authorList>
    </citation>
    <scope>NUCLEOTIDE SEQUENCE [LARGE SCALE GENOMIC DNA]</scope>
    <source>
        <strain evidence="3">S2_003_000_R2_14</strain>
    </source>
</reference>
<name>A0A2W5TI49_9BACT</name>
<comment type="caution">
    <text evidence="3">The sequence shown here is derived from an EMBL/GenBank/DDBJ whole genome shotgun (WGS) entry which is preliminary data.</text>
</comment>
<keyword evidence="1" id="KW-0472">Membrane</keyword>
<protein>
    <recommendedName>
        <fullName evidence="2">PEGA domain-containing protein</fullName>
    </recommendedName>
</protein>
<keyword evidence="1" id="KW-0812">Transmembrane</keyword>
<evidence type="ECO:0000256" key="1">
    <source>
        <dbReference type="SAM" id="Phobius"/>
    </source>
</evidence>
<feature type="transmembrane region" description="Helical" evidence="1">
    <location>
        <begin position="188"/>
        <end position="209"/>
    </location>
</feature>
<proteinExistence type="predicted"/>
<gene>
    <name evidence="3" type="ORF">DI536_10470</name>
</gene>